<evidence type="ECO:0000256" key="6">
    <source>
        <dbReference type="ARBA" id="ARBA00023274"/>
    </source>
</evidence>
<dbReference type="GO" id="GO:0000049">
    <property type="term" value="F:tRNA binding"/>
    <property type="evidence" value="ECO:0007669"/>
    <property type="project" value="UniProtKB-UniRule"/>
</dbReference>
<keyword evidence="3 7" id="KW-0699">rRNA-binding</keyword>
<dbReference type="NCBIfam" id="NF003258">
    <property type="entry name" value="PRK04219.1"/>
    <property type="match status" value="1"/>
</dbReference>
<dbReference type="InterPro" id="IPR031310">
    <property type="entry name" value="Ribosomal_uL5_N"/>
</dbReference>
<accession>A0A401HB61</accession>
<dbReference type="EMBL" id="BDMD01000082">
    <property type="protein sequence ID" value="GBF09686.1"/>
    <property type="molecule type" value="Genomic_DNA"/>
</dbReference>
<dbReference type="FunFam" id="3.30.1440.10:FF:000002">
    <property type="entry name" value="60S ribosomal protein L11"/>
    <property type="match status" value="1"/>
</dbReference>
<evidence type="ECO:0000313" key="12">
    <source>
        <dbReference type="Proteomes" id="UP000291213"/>
    </source>
</evidence>
<comment type="caution">
    <text evidence="11">The sequence shown here is derived from an EMBL/GenBank/DDBJ whole genome shotgun (WGS) entry which is preliminary data.</text>
</comment>
<dbReference type="SUPFAM" id="SSF55282">
    <property type="entry name" value="RL5-like"/>
    <property type="match status" value="1"/>
</dbReference>
<keyword evidence="5 7" id="KW-0689">Ribosomal protein</keyword>
<dbReference type="HAMAP" id="MF_01333_A">
    <property type="entry name" value="Ribosomal_uL5_A"/>
    <property type="match status" value="1"/>
</dbReference>
<evidence type="ECO:0000259" key="9">
    <source>
        <dbReference type="Pfam" id="PF00281"/>
    </source>
</evidence>
<evidence type="ECO:0000256" key="5">
    <source>
        <dbReference type="ARBA" id="ARBA00022980"/>
    </source>
</evidence>
<sequence length="194" mass="22103">MEVSAKAQSLPIPPERVSEILDEWKRSPMRRPRIVKVTVNISIGQSGERLQRAAEVLEELTGQKPVFRKAKRTIRAFGVRKGENIAVMVTLRGEKALSFLKRALEAVGHRIKTSSIDEHGNVSFGIEEHILIPGVKYDPRVGILGMDVAITIQRPGHRIIERRRQRRGHIPRRHRVTREETMVLLNQLFGVTFV</sequence>
<gene>
    <name evidence="7" type="primary">rpl5</name>
    <name evidence="11" type="ORF">apy_14110</name>
</gene>
<feature type="domain" description="Large ribosomal subunit protein uL5 C-terminal" evidence="10">
    <location>
        <begin position="85"/>
        <end position="181"/>
    </location>
</feature>
<dbReference type="GO" id="GO:0019843">
    <property type="term" value="F:rRNA binding"/>
    <property type="evidence" value="ECO:0007669"/>
    <property type="project" value="UniProtKB-UniRule"/>
</dbReference>
<dbReference type="Pfam" id="PF00281">
    <property type="entry name" value="Ribosomal_L5"/>
    <property type="match status" value="1"/>
</dbReference>
<proteinExistence type="inferred from homology"/>
<keyword evidence="4 7" id="KW-0694">RNA-binding</keyword>
<keyword evidence="6 7" id="KW-0687">Ribonucleoprotein</keyword>
<evidence type="ECO:0000256" key="7">
    <source>
        <dbReference type="HAMAP-Rule" id="MF_01333"/>
    </source>
</evidence>
<evidence type="ECO:0000256" key="2">
    <source>
        <dbReference type="ARBA" id="ARBA00022555"/>
    </source>
</evidence>
<comment type="subunit">
    <text evidence="7">Part of the 50S ribosomal subunit; contacts the 5S rRNA and probably tRNA. Forms a bridge to the 30S subunit in the 70S ribosome.</text>
</comment>
<dbReference type="InterPro" id="IPR022803">
    <property type="entry name" value="Ribosomal_uL5_dom_sf"/>
</dbReference>
<dbReference type="InterPro" id="IPR022804">
    <property type="entry name" value="Ribosomal_uL5_arc"/>
</dbReference>
<name>A0A401HB61_AERPX</name>
<dbReference type="AlphaFoldDB" id="A0A401HB61"/>
<dbReference type="InterPro" id="IPR002132">
    <property type="entry name" value="Ribosomal_uL5"/>
</dbReference>
<dbReference type="Proteomes" id="UP000291213">
    <property type="component" value="Unassembled WGS sequence"/>
</dbReference>
<dbReference type="Gene3D" id="3.30.1440.10">
    <property type="match status" value="1"/>
</dbReference>
<dbReference type="PIRSF" id="PIRSF002161">
    <property type="entry name" value="Ribosomal_L5"/>
    <property type="match status" value="1"/>
</dbReference>
<keyword evidence="2 7" id="KW-0820">tRNA-binding</keyword>
<evidence type="ECO:0000259" key="10">
    <source>
        <dbReference type="Pfam" id="PF00673"/>
    </source>
</evidence>
<evidence type="ECO:0000256" key="4">
    <source>
        <dbReference type="ARBA" id="ARBA00022884"/>
    </source>
</evidence>
<evidence type="ECO:0000256" key="1">
    <source>
        <dbReference type="ARBA" id="ARBA00008553"/>
    </source>
</evidence>
<dbReference type="InterPro" id="IPR031309">
    <property type="entry name" value="Ribosomal_uL5_C"/>
</dbReference>
<evidence type="ECO:0000313" key="11">
    <source>
        <dbReference type="EMBL" id="GBF09686.1"/>
    </source>
</evidence>
<dbReference type="GO" id="GO:0006412">
    <property type="term" value="P:translation"/>
    <property type="evidence" value="ECO:0007669"/>
    <property type="project" value="UniProtKB-UniRule"/>
</dbReference>
<dbReference type="GO" id="GO:0003735">
    <property type="term" value="F:structural constituent of ribosome"/>
    <property type="evidence" value="ECO:0007669"/>
    <property type="project" value="InterPro"/>
</dbReference>
<dbReference type="PANTHER" id="PTHR11994">
    <property type="entry name" value="60S RIBOSOMAL PROTEIN L11-RELATED"/>
    <property type="match status" value="1"/>
</dbReference>
<comment type="function">
    <text evidence="7">This is 1 of the proteins that bind and probably mediate the attachment of the 5S RNA into the large ribosomal subunit, where it forms part of the central protuberance. In the 70S ribosome it contacts protein S13 of the 30S subunit (bridge B1b), connecting the 2 subunits; this bridge is implicated in subunit movement. May contact the P site tRNA; the 5S rRNA and some of its associated proteins might help stabilize positioning of ribosome-bound tRNAs.</text>
</comment>
<feature type="domain" description="Large ribosomal subunit protein uL5 N-terminal" evidence="9">
    <location>
        <begin position="27"/>
        <end position="80"/>
    </location>
</feature>
<comment type="similarity">
    <text evidence="1 7 8">Belongs to the universal ribosomal protein uL5 family.</text>
</comment>
<dbReference type="GO" id="GO:1990904">
    <property type="term" value="C:ribonucleoprotein complex"/>
    <property type="evidence" value="ECO:0007669"/>
    <property type="project" value="UniProtKB-KW"/>
</dbReference>
<dbReference type="Pfam" id="PF00673">
    <property type="entry name" value="Ribosomal_L5_C"/>
    <property type="match status" value="1"/>
</dbReference>
<organism evidence="11 12">
    <name type="scientific">Aeropyrum pernix</name>
    <dbReference type="NCBI Taxonomy" id="56636"/>
    <lineage>
        <taxon>Archaea</taxon>
        <taxon>Thermoproteota</taxon>
        <taxon>Thermoprotei</taxon>
        <taxon>Desulfurococcales</taxon>
        <taxon>Desulfurococcaceae</taxon>
        <taxon>Aeropyrum</taxon>
    </lineage>
</organism>
<evidence type="ECO:0000256" key="8">
    <source>
        <dbReference type="RuleBase" id="RU003930"/>
    </source>
</evidence>
<protein>
    <recommendedName>
        <fullName evidence="7">Large ribosomal subunit protein uL5</fullName>
    </recommendedName>
</protein>
<reference evidence="11 12" key="1">
    <citation type="submission" date="2017-02" db="EMBL/GenBank/DDBJ databases">
        <title>isolation and characterization of a novel temperate virus Aeropyrum globular virus 1 infecting hyperthermophilic archaeon Aeropyrum.</title>
        <authorList>
            <person name="Yumiya M."/>
            <person name="Yoshida T."/>
            <person name="Sako Y."/>
        </authorList>
    </citation>
    <scope>NUCLEOTIDE SEQUENCE [LARGE SCALE GENOMIC DNA]</scope>
    <source>
        <strain evidence="11 12">YK1-12-2013</strain>
    </source>
</reference>
<dbReference type="GO" id="GO:0005840">
    <property type="term" value="C:ribosome"/>
    <property type="evidence" value="ECO:0007669"/>
    <property type="project" value="UniProtKB-KW"/>
</dbReference>
<evidence type="ECO:0000256" key="3">
    <source>
        <dbReference type="ARBA" id="ARBA00022730"/>
    </source>
</evidence>
<dbReference type="InterPro" id="IPR057266">
    <property type="entry name" value="Ribosomal_uL5_euk/arc-type"/>
</dbReference>